<name>A0A923S303_9BURK</name>
<dbReference type="NCBIfam" id="NF038261">
    <property type="entry name" value="rhodoquin_RquA"/>
    <property type="match status" value="1"/>
</dbReference>
<feature type="domain" description="Methyltransferase" evidence="1">
    <location>
        <begin position="73"/>
        <end position="168"/>
    </location>
</feature>
<dbReference type="RefSeq" id="WP_187082485.1">
    <property type="nucleotide sequence ID" value="NZ_JACORU010000005.1"/>
</dbReference>
<proteinExistence type="predicted"/>
<protein>
    <submittedName>
        <fullName evidence="2">Class I SAM-dependent methyltransferase</fullName>
    </submittedName>
</protein>
<comment type="caution">
    <text evidence="2">The sequence shown here is derived from an EMBL/GenBank/DDBJ whole genome shotgun (WGS) entry which is preliminary data.</text>
</comment>
<dbReference type="Proteomes" id="UP000596827">
    <property type="component" value="Unassembled WGS sequence"/>
</dbReference>
<dbReference type="CDD" id="cd02440">
    <property type="entry name" value="AdoMet_MTases"/>
    <property type="match status" value="1"/>
</dbReference>
<dbReference type="InterPro" id="IPR029063">
    <property type="entry name" value="SAM-dependent_MTases_sf"/>
</dbReference>
<dbReference type="GO" id="GO:0008168">
    <property type="term" value="F:methyltransferase activity"/>
    <property type="evidence" value="ECO:0007669"/>
    <property type="project" value="UniProtKB-KW"/>
</dbReference>
<accession>A0A923S303</accession>
<dbReference type="Pfam" id="PF13649">
    <property type="entry name" value="Methyltransf_25"/>
    <property type="match status" value="1"/>
</dbReference>
<organism evidence="2 3">
    <name type="scientific">Ramlibacter albus</name>
    <dbReference type="NCBI Taxonomy" id="2079448"/>
    <lineage>
        <taxon>Bacteria</taxon>
        <taxon>Pseudomonadati</taxon>
        <taxon>Pseudomonadota</taxon>
        <taxon>Betaproteobacteria</taxon>
        <taxon>Burkholderiales</taxon>
        <taxon>Comamonadaceae</taxon>
        <taxon>Ramlibacter</taxon>
    </lineage>
</organism>
<dbReference type="SUPFAM" id="SSF53335">
    <property type="entry name" value="S-adenosyl-L-methionine-dependent methyltransferases"/>
    <property type="match status" value="1"/>
</dbReference>
<dbReference type="GO" id="GO:0032259">
    <property type="term" value="P:methylation"/>
    <property type="evidence" value="ECO:0007669"/>
    <property type="project" value="UniProtKB-KW"/>
</dbReference>
<keyword evidence="2" id="KW-0489">Methyltransferase</keyword>
<gene>
    <name evidence="2" type="ORF">H8R02_16270</name>
</gene>
<evidence type="ECO:0000313" key="3">
    <source>
        <dbReference type="Proteomes" id="UP000596827"/>
    </source>
</evidence>
<evidence type="ECO:0000259" key="1">
    <source>
        <dbReference type="Pfam" id="PF13649"/>
    </source>
</evidence>
<dbReference type="InterPro" id="IPR041698">
    <property type="entry name" value="Methyltransf_25"/>
</dbReference>
<sequence>MSPPPPFDAALPAPALGVPQYLDQTYWWAYVHPNAVSTFEREWLVNLILFGNYARLRDAALADLGAAVEGRTLQVACVYGNLTPKLRERLAPDASLDVVDILPIQLRNLAAKLPRDQRVALLHGDSAALACPDASYDQVLLFFLLHEQPEAVRRATLAEAVRVLRPGGRIVVVDYHRPRPWHPLKLLMTGIFRKLEPFASDLWAHEVSEFLPAGARVELRSKHTYFGGLYQKLVLVK</sequence>
<reference evidence="2" key="1">
    <citation type="submission" date="2020-08" db="EMBL/GenBank/DDBJ databases">
        <title>Ramlibacter sp. GTP1 16S ribosomal RNA gene genome sequencing and assembly.</title>
        <authorList>
            <person name="Kang M."/>
        </authorList>
    </citation>
    <scope>NUCLEOTIDE SEQUENCE</scope>
    <source>
        <strain evidence="2">GTP1</strain>
    </source>
</reference>
<keyword evidence="2" id="KW-0808">Transferase</keyword>
<dbReference type="EMBL" id="JACORU010000005">
    <property type="protein sequence ID" value="MBC5766024.1"/>
    <property type="molecule type" value="Genomic_DNA"/>
</dbReference>
<dbReference type="Gene3D" id="3.40.50.150">
    <property type="entry name" value="Vaccinia Virus protein VP39"/>
    <property type="match status" value="1"/>
</dbReference>
<dbReference type="AlphaFoldDB" id="A0A923S303"/>
<dbReference type="PANTHER" id="PTHR42912">
    <property type="entry name" value="METHYLTRANSFERASE"/>
    <property type="match status" value="1"/>
</dbReference>
<dbReference type="InterPro" id="IPR050508">
    <property type="entry name" value="Methyltransf_Superfamily"/>
</dbReference>
<keyword evidence="3" id="KW-1185">Reference proteome</keyword>
<evidence type="ECO:0000313" key="2">
    <source>
        <dbReference type="EMBL" id="MBC5766024.1"/>
    </source>
</evidence>